<organism evidence="1 2">
    <name type="scientific">Nitrobacter hamburgensis (strain DSM 10229 / NCIMB 13809 / X14)</name>
    <dbReference type="NCBI Taxonomy" id="323097"/>
    <lineage>
        <taxon>Bacteria</taxon>
        <taxon>Pseudomonadati</taxon>
        <taxon>Pseudomonadota</taxon>
        <taxon>Alphaproteobacteria</taxon>
        <taxon>Hyphomicrobiales</taxon>
        <taxon>Nitrobacteraceae</taxon>
        <taxon>Nitrobacter</taxon>
    </lineage>
</organism>
<dbReference type="EMBL" id="CP000320">
    <property type="protein sequence ID" value="ABE64905.1"/>
    <property type="molecule type" value="Genomic_DNA"/>
</dbReference>
<keyword evidence="1" id="KW-0614">Plasmid</keyword>
<name>Q1QFU2_NITHX</name>
<accession>Q1QFU2</accession>
<gene>
    <name evidence="1" type="ordered locus">Nham_4306</name>
</gene>
<geneLocation type="plasmid" evidence="2">
    <name>pNITHX1</name>
</geneLocation>
<dbReference type="AlphaFoldDB" id="Q1QFU2"/>
<keyword evidence="2" id="KW-1185">Reference proteome</keyword>
<sequence>MRAGRGDNGSLTRSRISYLDREFLLPPAFFAELGDALIVSHQRAAKVDRRGDQKPVRRIAVFKMMKLVAASGGAMRQRYALEAWPIKKTVDPRIHGNVEFDPSRIDKQGDFPDRDGAEPDSVFVVLSGVEAVTVSKLYIFLQAIPNGRSRKIPPRCMIAQTIRASLLATATVTTRAGRRVSNALTHPARSGLLRS</sequence>
<proteinExistence type="predicted"/>
<dbReference type="Proteomes" id="UP000001953">
    <property type="component" value="Plasmid 1"/>
</dbReference>
<evidence type="ECO:0000313" key="2">
    <source>
        <dbReference type="Proteomes" id="UP000001953"/>
    </source>
</evidence>
<protein>
    <submittedName>
        <fullName evidence="1">Uncharacterized protein</fullName>
    </submittedName>
</protein>
<evidence type="ECO:0000313" key="1">
    <source>
        <dbReference type="EMBL" id="ABE64905.1"/>
    </source>
</evidence>
<dbReference type="KEGG" id="nha:Nham_4306"/>
<dbReference type="HOGENOM" id="CLU_1395062_0_0_5"/>
<reference evidence="2" key="1">
    <citation type="submission" date="2006-03" db="EMBL/GenBank/DDBJ databases">
        <title>Complete sequence of plasmid 1 of Nitrobacter hamburgensis X14.</title>
        <authorList>
            <consortium name="US DOE Joint Genome Institute"/>
            <person name="Copeland A."/>
            <person name="Lucas S."/>
            <person name="Lapidus A."/>
            <person name="Barry K."/>
            <person name="Detter J.C."/>
            <person name="Glavina del Rio T."/>
            <person name="Hammon N."/>
            <person name="Israni S."/>
            <person name="Dalin E."/>
            <person name="Tice H."/>
            <person name="Pitluck S."/>
            <person name="Chain P."/>
            <person name="Malfatti S."/>
            <person name="Shin M."/>
            <person name="Vergez L."/>
            <person name="Schmutz J."/>
            <person name="Larimer F."/>
            <person name="Land M."/>
            <person name="Hauser L."/>
            <person name="Kyrpides N."/>
            <person name="Ivanova N."/>
            <person name="Ward B."/>
            <person name="Arp D."/>
            <person name="Klotz M."/>
            <person name="Stein L."/>
            <person name="O'Mullan G."/>
            <person name="Starkenburg S."/>
            <person name="Sayavedra L."/>
            <person name="Poret-Peterson A.T."/>
            <person name="Gentry M.E."/>
            <person name="Bruce D."/>
            <person name="Richardson P."/>
        </authorList>
    </citation>
    <scope>NUCLEOTIDE SEQUENCE [LARGE SCALE GENOMIC DNA]</scope>
    <source>
        <strain evidence="2">DSM 10229 / NCIMB 13809 / X14</strain>
        <plasmid evidence="2">Plasmid pNITHX1</plasmid>
    </source>
</reference>